<dbReference type="Proteomes" id="UP000693970">
    <property type="component" value="Unassembled WGS sequence"/>
</dbReference>
<feature type="transmembrane region" description="Helical" evidence="2">
    <location>
        <begin position="56"/>
        <end position="74"/>
    </location>
</feature>
<organism evidence="4 5">
    <name type="scientific">Nitzschia inconspicua</name>
    <dbReference type="NCBI Taxonomy" id="303405"/>
    <lineage>
        <taxon>Eukaryota</taxon>
        <taxon>Sar</taxon>
        <taxon>Stramenopiles</taxon>
        <taxon>Ochrophyta</taxon>
        <taxon>Bacillariophyta</taxon>
        <taxon>Bacillariophyceae</taxon>
        <taxon>Bacillariophycidae</taxon>
        <taxon>Bacillariales</taxon>
        <taxon>Bacillariaceae</taxon>
        <taxon>Nitzschia</taxon>
    </lineage>
</organism>
<dbReference type="Pfam" id="PF00856">
    <property type="entry name" value="SET"/>
    <property type="match status" value="1"/>
</dbReference>
<gene>
    <name evidence="4" type="ORF">IV203_013450</name>
</gene>
<dbReference type="GO" id="GO:0032259">
    <property type="term" value="P:methylation"/>
    <property type="evidence" value="ECO:0007669"/>
    <property type="project" value="UniProtKB-KW"/>
</dbReference>
<reference evidence="4" key="1">
    <citation type="journal article" date="2021" name="Sci. Rep.">
        <title>Diploid genomic architecture of Nitzschia inconspicua, an elite biomass production diatom.</title>
        <authorList>
            <person name="Oliver A."/>
            <person name="Podell S."/>
            <person name="Pinowska A."/>
            <person name="Traller J.C."/>
            <person name="Smith S.R."/>
            <person name="McClure R."/>
            <person name="Beliaev A."/>
            <person name="Bohutskyi P."/>
            <person name="Hill E.A."/>
            <person name="Rabines A."/>
            <person name="Zheng H."/>
            <person name="Allen L.Z."/>
            <person name="Kuo A."/>
            <person name="Grigoriev I.V."/>
            <person name="Allen A.E."/>
            <person name="Hazlebeck D."/>
            <person name="Allen E.E."/>
        </authorList>
    </citation>
    <scope>NUCLEOTIDE SEQUENCE</scope>
    <source>
        <strain evidence="4">Hildebrandi</strain>
    </source>
</reference>
<dbReference type="InterPro" id="IPR001214">
    <property type="entry name" value="SET_dom"/>
</dbReference>
<keyword evidence="2" id="KW-1133">Transmembrane helix</keyword>
<dbReference type="PANTHER" id="PTHR13271">
    <property type="entry name" value="UNCHARACTERIZED PUTATIVE METHYLTRANSFERASE"/>
    <property type="match status" value="1"/>
</dbReference>
<dbReference type="CDD" id="cd10527">
    <property type="entry name" value="SET_LSMT"/>
    <property type="match status" value="1"/>
</dbReference>
<feature type="region of interest" description="Disordered" evidence="1">
    <location>
        <begin position="1"/>
        <end position="46"/>
    </location>
</feature>
<dbReference type="InterPro" id="IPR050600">
    <property type="entry name" value="SETD3_SETD6_MTase"/>
</dbReference>
<evidence type="ECO:0000256" key="1">
    <source>
        <dbReference type="SAM" id="MobiDB-lite"/>
    </source>
</evidence>
<evidence type="ECO:0000313" key="5">
    <source>
        <dbReference type="Proteomes" id="UP000693970"/>
    </source>
</evidence>
<sequence>MAVKKRPTTTAASNRKRTRDEGDNVTTSKNHPKTTTVSSSSKVSSSWKNVTKSQQTTAYGVVVLLVAIAMGLWWNSSLSKEVDPSVASFWQQACSHSSFWCGRMIQPTRRTLQAARPIRVGETLVEIPRTLQLWELDAIRSDVVREERLLEARHELTQHSLAGGAFLAVHLALEHQRLMGMASNETLANGTLPLLSKEDQVWASYFASLPTFEELKDTHPILMDRSELKSMLGHHSWNFVVVVMYQEMVQSEYQALTSKSALFAAMVSKEQYQTSRIHVLTRSFNPGPSGCLGKQEHLMPNEQEAIEMAWGVEKGALFTDGCHSIVPILDMLNHHPQPNVAYQFDTTKQAFVVSAKTKIPVGWELMDSYGMYSDSHLFAKFGFINGDGSGFTQASIAVFHRPLDVQMKNEFTLIPRKIMENDDDRGHEQANNEDDKDDGIFSLADDKKRSKLKIPEFQKPELKRYLQYDDGYQDCVEKDKHPDAFKLKQLKWYHLSKIANNPKSWVALLSPRSPASKPGESSQMMITDVVPQIDPRITSIELSRLVNTCRLLALTTDDYDGNAIQVLKENMKNSTFVVEGGSTALEYRALMFLYRLASTALIQYQTSPKEAFDLVVKLNQENSFPGKNWTAAHLRLAEMQSLLALTGVAFSHAKKWEADAKKDSESGSALYNIREKSCPSSYTDLIDEDGLFE</sequence>
<proteinExistence type="predicted"/>
<dbReference type="OrthoDB" id="44826at2759"/>
<keyword evidence="2" id="KW-0472">Membrane</keyword>
<keyword evidence="4" id="KW-0489">Methyltransferase</keyword>
<name>A0A9K3M6W8_9STRA</name>
<comment type="caution">
    <text evidence="4">The sequence shown here is derived from an EMBL/GenBank/DDBJ whole genome shotgun (WGS) entry which is preliminary data.</text>
</comment>
<evidence type="ECO:0000313" key="4">
    <source>
        <dbReference type="EMBL" id="KAG7374355.1"/>
    </source>
</evidence>
<evidence type="ECO:0000259" key="3">
    <source>
        <dbReference type="Pfam" id="PF00856"/>
    </source>
</evidence>
<dbReference type="GO" id="GO:0016279">
    <property type="term" value="F:protein-lysine N-methyltransferase activity"/>
    <property type="evidence" value="ECO:0007669"/>
    <property type="project" value="TreeGrafter"/>
</dbReference>
<feature type="domain" description="SET" evidence="3">
    <location>
        <begin position="111"/>
        <end position="370"/>
    </location>
</feature>
<feature type="region of interest" description="Disordered" evidence="1">
    <location>
        <begin position="418"/>
        <end position="442"/>
    </location>
</feature>
<evidence type="ECO:0000256" key="2">
    <source>
        <dbReference type="SAM" id="Phobius"/>
    </source>
</evidence>
<dbReference type="EMBL" id="JAGRRH010000001">
    <property type="protein sequence ID" value="KAG7374355.1"/>
    <property type="molecule type" value="Genomic_DNA"/>
</dbReference>
<protein>
    <submittedName>
        <fullName evidence="4">SET methyltransferase domain containing protein</fullName>
    </submittedName>
</protein>
<feature type="compositionally biased region" description="Low complexity" evidence="1">
    <location>
        <begin position="33"/>
        <end position="46"/>
    </location>
</feature>
<reference evidence="4" key="2">
    <citation type="submission" date="2021-04" db="EMBL/GenBank/DDBJ databases">
        <authorList>
            <person name="Podell S."/>
        </authorList>
    </citation>
    <scope>NUCLEOTIDE SEQUENCE</scope>
    <source>
        <strain evidence="4">Hildebrandi</strain>
    </source>
</reference>
<keyword evidence="5" id="KW-1185">Reference proteome</keyword>
<accession>A0A9K3M6W8</accession>
<keyword evidence="4" id="KW-0808">Transferase</keyword>
<dbReference type="PANTHER" id="PTHR13271:SF155">
    <property type="entry name" value="SET DOMAIN-CONTAINING PROTEIN"/>
    <property type="match status" value="1"/>
</dbReference>
<feature type="compositionally biased region" description="Basic and acidic residues" evidence="1">
    <location>
        <begin position="418"/>
        <end position="430"/>
    </location>
</feature>
<keyword evidence="2" id="KW-0812">Transmembrane</keyword>
<dbReference type="AlphaFoldDB" id="A0A9K3M6W8"/>